<dbReference type="OMA" id="ILRYHIH"/>
<feature type="domain" description="Peptidase M24" evidence="11">
    <location>
        <begin position="150"/>
        <end position="362"/>
    </location>
</feature>
<dbReference type="EMBL" id="KZ107854">
    <property type="protein sequence ID" value="OSS45402.1"/>
    <property type="molecule type" value="Genomic_DNA"/>
</dbReference>
<evidence type="ECO:0000256" key="2">
    <source>
        <dbReference type="ARBA" id="ARBA00001954"/>
    </source>
</evidence>
<dbReference type="Gene3D" id="1.10.10.10">
    <property type="entry name" value="Winged helix-like DNA-binding domain superfamily/Winged helix DNA-binding domain"/>
    <property type="match status" value="1"/>
</dbReference>
<feature type="binding site" evidence="8">
    <location>
        <position position="447"/>
    </location>
    <ligand>
        <name>a divalent metal cation</name>
        <dbReference type="ChEBI" id="CHEBI:60240"/>
        <label>1</label>
    </ligand>
</feature>
<evidence type="ECO:0000313" key="13">
    <source>
        <dbReference type="Proteomes" id="UP000193240"/>
    </source>
</evidence>
<evidence type="ECO:0000313" key="12">
    <source>
        <dbReference type="EMBL" id="OSS45402.1"/>
    </source>
</evidence>
<keyword evidence="5 8" id="KW-0645">Protease</keyword>
<dbReference type="Proteomes" id="UP000193240">
    <property type="component" value="Unassembled WGS sequence"/>
</dbReference>
<evidence type="ECO:0000256" key="4">
    <source>
        <dbReference type="ARBA" id="ARBA00022490"/>
    </source>
</evidence>
<dbReference type="SUPFAM" id="SSF46785">
    <property type="entry name" value="Winged helix' DNA-binding domain"/>
    <property type="match status" value="1"/>
</dbReference>
<keyword evidence="7 8" id="KW-0378">Hydrolase</keyword>
<dbReference type="SUPFAM" id="SSF55920">
    <property type="entry name" value="Creatinase/aminopeptidase"/>
    <property type="match status" value="1"/>
</dbReference>
<evidence type="ECO:0000256" key="10">
    <source>
        <dbReference type="SAM" id="MobiDB-lite"/>
    </source>
</evidence>
<feature type="compositionally biased region" description="Basic residues" evidence="10">
    <location>
        <begin position="74"/>
        <end position="88"/>
    </location>
</feature>
<reference evidence="12 13" key="1">
    <citation type="journal article" date="2017" name="Genome Announc.">
        <title>Genome sequence of the saprophytic ascomycete Epicoccum nigrum ICMP 19927 strain isolated from New Zealand.</title>
        <authorList>
            <person name="Fokin M."/>
            <person name="Fleetwood D."/>
            <person name="Weir B.S."/>
            <person name="Villas-Boas S.G."/>
        </authorList>
    </citation>
    <scope>NUCLEOTIDE SEQUENCE [LARGE SCALE GENOMIC DNA]</scope>
    <source>
        <strain evidence="12 13">ICMP 19927</strain>
    </source>
</reference>
<dbReference type="Gene3D" id="3.90.230.10">
    <property type="entry name" value="Creatinase/methionine aminopeptidase superfamily"/>
    <property type="match status" value="1"/>
</dbReference>
<comment type="cofactor">
    <cofactor evidence="2">
        <name>Fe(2+)</name>
        <dbReference type="ChEBI" id="CHEBI:29033"/>
    </cofactor>
</comment>
<comment type="subcellular location">
    <subcellularLocation>
        <location evidence="8">Cytoplasm</location>
    </subcellularLocation>
</comment>
<dbReference type="HAMAP" id="MF_03175">
    <property type="entry name" value="MetAP_2_euk"/>
    <property type="match status" value="1"/>
</dbReference>
<feature type="compositionally biased region" description="Low complexity" evidence="10">
    <location>
        <begin position="17"/>
        <end position="31"/>
    </location>
</feature>
<feature type="binding site" evidence="8">
    <location>
        <position position="250"/>
    </location>
    <ligand>
        <name>a divalent metal cation</name>
        <dbReference type="ChEBI" id="CHEBI:60240"/>
        <label>1</label>
    </ligand>
</feature>
<feature type="binding site" evidence="8">
    <location>
        <position position="319"/>
    </location>
    <ligand>
        <name>a divalent metal cation</name>
        <dbReference type="ChEBI" id="CHEBI:60240"/>
        <label>2</label>
        <note>catalytic</note>
    </ligand>
</feature>
<feature type="binding site" evidence="8">
    <location>
        <position position="352"/>
    </location>
    <ligand>
        <name>a divalent metal cation</name>
        <dbReference type="ChEBI" id="CHEBI:60240"/>
        <label>2</label>
        <note>catalytic</note>
    </ligand>
</feature>
<dbReference type="InterPro" id="IPR001714">
    <property type="entry name" value="Pept_M24_MAP"/>
</dbReference>
<dbReference type="InterPro" id="IPR036390">
    <property type="entry name" value="WH_DNA-bd_sf"/>
</dbReference>
<evidence type="ECO:0000256" key="8">
    <source>
        <dbReference type="HAMAP-Rule" id="MF_03175"/>
    </source>
</evidence>
<keyword evidence="4 8" id="KW-0963">Cytoplasm</keyword>
<evidence type="ECO:0000256" key="6">
    <source>
        <dbReference type="ARBA" id="ARBA00022723"/>
    </source>
</evidence>
<dbReference type="Pfam" id="PF00557">
    <property type="entry name" value="Peptidase_M24"/>
    <property type="match status" value="1"/>
</dbReference>
<accession>A0A1Y2LPD7</accession>
<dbReference type="InterPro" id="IPR050247">
    <property type="entry name" value="Met_Aminopeptidase_Type2"/>
</dbReference>
<dbReference type="InParanoid" id="A0A1Y2LPD7"/>
<comment type="similarity">
    <text evidence="8">Belongs to the peptidase M24A family. Methionine aminopeptidase eukaryotic type 2 subfamily.</text>
</comment>
<evidence type="ECO:0000256" key="1">
    <source>
        <dbReference type="ARBA" id="ARBA00000294"/>
    </source>
</evidence>
<protein>
    <recommendedName>
        <fullName evidence="8">Methionine aminopeptidase 2</fullName>
        <shortName evidence="8">MAP 2</shortName>
        <shortName evidence="8">MetAP 2</shortName>
        <ecNumber evidence="8">3.4.11.18</ecNumber>
    </recommendedName>
    <alternativeName>
        <fullName evidence="8">Peptidase M</fullName>
    </alternativeName>
</protein>
<dbReference type="InterPro" id="IPR000994">
    <property type="entry name" value="Pept_M24"/>
</dbReference>
<feature type="binding site" evidence="8">
    <location>
        <position position="447"/>
    </location>
    <ligand>
        <name>a divalent metal cation</name>
        <dbReference type="ChEBI" id="CHEBI:60240"/>
        <label>2</label>
        <note>catalytic</note>
    </ligand>
</feature>
<keyword evidence="3 8" id="KW-0031">Aminopeptidase</keyword>
<evidence type="ECO:0000256" key="5">
    <source>
        <dbReference type="ARBA" id="ARBA00022670"/>
    </source>
</evidence>
<evidence type="ECO:0000256" key="9">
    <source>
        <dbReference type="RuleBase" id="RU003653"/>
    </source>
</evidence>
<feature type="binding site" evidence="8">
    <location>
        <position position="327"/>
    </location>
    <ligand>
        <name>substrate</name>
    </ligand>
</feature>
<sequence>MGSQTPEEQRRAPDESAIIAPIATINPTKPAKATGLLHGALDGQDEDGDNDDTEAKGRPGTDLKTNSETNEGKPKKRKKKKKTNKKKTPASQQTIPPRVALAEIFMSKSYPEGQIVDYIDKDANLQRTTDEELRHLSVISNMNDDYLKDYRKAAEVHRQVRQYVRTIAKPGVTMSRLADEIEDSVRALVGHQAVETGDALKAGMGFPTGLCLNNVAAHWTPNPGFKDPVLQYDDVLSIDFGVHVNGRIVDSAFTIAHNPVYDNLLEGVKAATNTGLKEAGIDARMDHISACIQEVMESYEVTLNGKATPIKGIKGLSGHNILRYHIHGDKQVPFVKTRTSQRMEEGDVFAIETFGSTGRGTIRDEAGVYGYGRNEKVSARGLHHASARALLKLIDENFGTLVFSRRYLERMGAKNYHLGMKTLVKEGIVEQYEPLIDVPGSYVAQFEHTVLLRPNCKEIISRGDDY</sequence>
<dbReference type="CDD" id="cd01088">
    <property type="entry name" value="MetAP2"/>
    <property type="match status" value="1"/>
</dbReference>
<dbReference type="PANTHER" id="PTHR45777:SF1">
    <property type="entry name" value="METHIONINE AMINOPEPTIDASE 2-2"/>
    <property type="match status" value="1"/>
</dbReference>
<feature type="binding site" evidence="8">
    <location>
        <position position="218"/>
    </location>
    <ligand>
        <name>substrate</name>
    </ligand>
</feature>
<comment type="catalytic activity">
    <reaction evidence="1 8 9">
        <text>Release of N-terminal amino acids, preferentially methionine, from peptides and arylamides.</text>
        <dbReference type="EC" id="3.4.11.18"/>
    </reaction>
</comment>
<comment type="cofactor">
    <cofactor evidence="8">
        <name>Co(2+)</name>
        <dbReference type="ChEBI" id="CHEBI:48828"/>
    </cofactor>
    <cofactor evidence="8">
        <name>Zn(2+)</name>
        <dbReference type="ChEBI" id="CHEBI:29105"/>
    </cofactor>
    <cofactor evidence="8">
        <name>Mn(2+)</name>
        <dbReference type="ChEBI" id="CHEBI:29035"/>
    </cofactor>
    <cofactor evidence="8">
        <name>Fe(2+)</name>
        <dbReference type="ChEBI" id="CHEBI:29033"/>
    </cofactor>
    <text evidence="8">Binds 2 divalent metal cations per subunit. Has a high-affinity and a low affinity metal-binding site. The true nature of the physiological cofactor is under debate. The enzyme is active with cobalt, zinc, manganese or divalent iron ions. Most likely, methionine aminopeptidases function as mononuclear Fe(2+)-metalloproteases under physiological conditions, and the catalytically relevant metal-binding site has been assigned to the histidine-containing high-affinity site.</text>
</comment>
<dbReference type="InterPro" id="IPR036005">
    <property type="entry name" value="Creatinase/aminopeptidase-like"/>
</dbReference>
<dbReference type="GO" id="GO:0046872">
    <property type="term" value="F:metal ion binding"/>
    <property type="evidence" value="ECO:0007669"/>
    <property type="project" value="UniProtKB-UniRule"/>
</dbReference>
<evidence type="ECO:0000259" key="11">
    <source>
        <dbReference type="Pfam" id="PF00557"/>
    </source>
</evidence>
<name>A0A1Y2LPD7_EPING</name>
<dbReference type="STRING" id="105696.A0A1Y2LPD7"/>
<evidence type="ECO:0000256" key="7">
    <source>
        <dbReference type="ARBA" id="ARBA00022801"/>
    </source>
</evidence>
<feature type="binding site" evidence="8">
    <location>
        <position position="239"/>
    </location>
    <ligand>
        <name>a divalent metal cation</name>
        <dbReference type="ChEBI" id="CHEBI:60240"/>
        <label>1</label>
    </ligand>
</feature>
<dbReference type="GO" id="GO:0070006">
    <property type="term" value="F:metalloaminopeptidase activity"/>
    <property type="evidence" value="ECO:0007669"/>
    <property type="project" value="UniProtKB-UniRule"/>
</dbReference>
<evidence type="ECO:0000256" key="3">
    <source>
        <dbReference type="ARBA" id="ARBA00022438"/>
    </source>
</evidence>
<gene>
    <name evidence="12" type="ORF">B5807_10426</name>
</gene>
<dbReference type="GO" id="GO:0006508">
    <property type="term" value="P:proteolysis"/>
    <property type="evidence" value="ECO:0007669"/>
    <property type="project" value="UniProtKB-KW"/>
</dbReference>
<proteinExistence type="inferred from homology"/>
<dbReference type="InterPro" id="IPR002468">
    <property type="entry name" value="Pept_M24A_MAP2"/>
</dbReference>
<dbReference type="NCBIfam" id="TIGR00501">
    <property type="entry name" value="met_pdase_II"/>
    <property type="match status" value="1"/>
</dbReference>
<dbReference type="GO" id="GO:0005737">
    <property type="term" value="C:cytoplasm"/>
    <property type="evidence" value="ECO:0007669"/>
    <property type="project" value="UniProtKB-SubCell"/>
</dbReference>
<feature type="binding site" evidence="8">
    <location>
        <position position="250"/>
    </location>
    <ligand>
        <name>a divalent metal cation</name>
        <dbReference type="ChEBI" id="CHEBI:60240"/>
        <label>2</label>
        <note>catalytic</note>
    </ligand>
</feature>
<dbReference type="InterPro" id="IPR036388">
    <property type="entry name" value="WH-like_DNA-bd_sf"/>
</dbReference>
<dbReference type="EC" id="3.4.11.18" evidence="8"/>
<dbReference type="GO" id="GO:0004239">
    <property type="term" value="F:initiator methionyl aminopeptidase activity"/>
    <property type="evidence" value="ECO:0007669"/>
    <property type="project" value="UniProtKB-UniRule"/>
</dbReference>
<keyword evidence="13" id="KW-1185">Reference proteome</keyword>
<dbReference type="AlphaFoldDB" id="A0A1Y2LPD7"/>
<feature type="region of interest" description="Disordered" evidence="10">
    <location>
        <begin position="1"/>
        <end position="95"/>
    </location>
</feature>
<dbReference type="PRINTS" id="PR00599">
    <property type="entry name" value="MAPEPTIDASE"/>
</dbReference>
<feature type="compositionally biased region" description="Acidic residues" evidence="10">
    <location>
        <begin position="43"/>
        <end position="52"/>
    </location>
</feature>
<dbReference type="PANTHER" id="PTHR45777">
    <property type="entry name" value="METHIONINE AMINOPEPTIDASE 2"/>
    <property type="match status" value="1"/>
</dbReference>
<comment type="function">
    <text evidence="8 9">Cotranslationally removes the N-terminal methionine from nascent proteins. The N-terminal methionine is often cleaved when the second residue in the primary sequence is small and uncharged (Met-Ala-, Cys, Gly, Pro, Ser, Thr, or Val).</text>
</comment>
<keyword evidence="6 8" id="KW-0479">Metal-binding</keyword>
<organism evidence="12 13">
    <name type="scientific">Epicoccum nigrum</name>
    <name type="common">Soil fungus</name>
    <name type="synonym">Epicoccum purpurascens</name>
    <dbReference type="NCBI Taxonomy" id="105696"/>
    <lineage>
        <taxon>Eukaryota</taxon>
        <taxon>Fungi</taxon>
        <taxon>Dikarya</taxon>
        <taxon>Ascomycota</taxon>
        <taxon>Pezizomycotina</taxon>
        <taxon>Dothideomycetes</taxon>
        <taxon>Pleosporomycetidae</taxon>
        <taxon>Pleosporales</taxon>
        <taxon>Pleosporineae</taxon>
        <taxon>Didymellaceae</taxon>
        <taxon>Epicoccum</taxon>
    </lineage>
</organism>